<evidence type="ECO:0000313" key="3">
    <source>
        <dbReference type="EMBL" id="TWU60911.1"/>
    </source>
</evidence>
<feature type="transmembrane region" description="Helical" evidence="2">
    <location>
        <begin position="67"/>
        <end position="88"/>
    </location>
</feature>
<dbReference type="Proteomes" id="UP000316476">
    <property type="component" value="Unassembled WGS sequence"/>
</dbReference>
<comment type="caution">
    <text evidence="3">The sequence shown here is derived from an EMBL/GenBank/DDBJ whole genome shotgun (WGS) entry which is preliminary data.</text>
</comment>
<evidence type="ECO:0000256" key="2">
    <source>
        <dbReference type="SAM" id="Phobius"/>
    </source>
</evidence>
<proteinExistence type="predicted"/>
<keyword evidence="2" id="KW-0812">Transmembrane</keyword>
<organism evidence="3 4">
    <name type="scientific">Crateriforma conspicua</name>
    <dbReference type="NCBI Taxonomy" id="2527996"/>
    <lineage>
        <taxon>Bacteria</taxon>
        <taxon>Pseudomonadati</taxon>
        <taxon>Planctomycetota</taxon>
        <taxon>Planctomycetia</taxon>
        <taxon>Planctomycetales</taxon>
        <taxon>Planctomycetaceae</taxon>
        <taxon>Crateriforma</taxon>
    </lineage>
</organism>
<dbReference type="OrthoDB" id="9903928at2"/>
<protein>
    <submittedName>
        <fullName evidence="3">Uncharacterized protein</fullName>
    </submittedName>
</protein>
<feature type="region of interest" description="Disordered" evidence="1">
    <location>
        <begin position="91"/>
        <end position="115"/>
    </location>
</feature>
<keyword evidence="2" id="KW-1133">Transmembrane helix</keyword>
<dbReference type="RefSeq" id="WP_145292775.1">
    <property type="nucleotide sequence ID" value="NZ_CP036319.1"/>
</dbReference>
<evidence type="ECO:0000313" key="4">
    <source>
        <dbReference type="Proteomes" id="UP000316476"/>
    </source>
</evidence>
<dbReference type="EMBL" id="SJPZ01000003">
    <property type="protein sequence ID" value="TWU60911.1"/>
    <property type="molecule type" value="Genomic_DNA"/>
</dbReference>
<evidence type="ECO:0000256" key="1">
    <source>
        <dbReference type="SAM" id="MobiDB-lite"/>
    </source>
</evidence>
<name>A0A5C6FGP5_9PLAN</name>
<keyword evidence="2" id="KW-0472">Membrane</keyword>
<sequence>MPRALLTIAIVLLLFMLLFQLYRMQGTGTFHADYYYLPLREYVDADRQYEMEAMVIERYNAASRRSASISLVALGTVLLCVTLAYRGLPSPVTDSKPGGEPSDGHGAADSAFPDG</sequence>
<dbReference type="AlphaFoldDB" id="A0A5C6FGP5"/>
<accession>A0A5C6FGP5</accession>
<gene>
    <name evidence="3" type="ORF">V7x_52190</name>
</gene>
<reference evidence="3 4" key="1">
    <citation type="submission" date="2019-02" db="EMBL/GenBank/DDBJ databases">
        <title>Deep-cultivation of Planctomycetes and their phenomic and genomic characterization uncovers novel biology.</title>
        <authorList>
            <person name="Wiegand S."/>
            <person name="Jogler M."/>
            <person name="Boedeker C."/>
            <person name="Pinto D."/>
            <person name="Vollmers J."/>
            <person name="Rivas-Marin E."/>
            <person name="Kohn T."/>
            <person name="Peeters S.H."/>
            <person name="Heuer A."/>
            <person name="Rast P."/>
            <person name="Oberbeckmann S."/>
            <person name="Bunk B."/>
            <person name="Jeske O."/>
            <person name="Meyerdierks A."/>
            <person name="Storesund J.E."/>
            <person name="Kallscheuer N."/>
            <person name="Luecker S."/>
            <person name="Lage O.M."/>
            <person name="Pohl T."/>
            <person name="Merkel B.J."/>
            <person name="Hornburger P."/>
            <person name="Mueller R.-W."/>
            <person name="Bruemmer F."/>
            <person name="Labrenz M."/>
            <person name="Spormann A.M."/>
            <person name="Op Den Camp H."/>
            <person name="Overmann J."/>
            <person name="Amann R."/>
            <person name="Jetten M.S.M."/>
            <person name="Mascher T."/>
            <person name="Medema M.H."/>
            <person name="Devos D.P."/>
            <person name="Kaster A.-K."/>
            <person name="Ovreas L."/>
            <person name="Rohde M."/>
            <person name="Galperin M.Y."/>
            <person name="Jogler C."/>
        </authorList>
    </citation>
    <scope>NUCLEOTIDE SEQUENCE [LARGE SCALE GENOMIC DNA]</scope>
    <source>
        <strain evidence="3 4">V7</strain>
    </source>
</reference>